<evidence type="ECO:0000313" key="2">
    <source>
        <dbReference type="Proteomes" id="UP001139521"/>
    </source>
</evidence>
<name>A0A9X2CPW5_9FLAO</name>
<sequence length="157" mass="18153">MNNNILSTDFFLKFIFKLISKEYSGKSKKKLENVIEDIVGTRNLVLAESFYNVTQLLNINIDVVCDKLFKDYKFKRLHLISESDNKLKNFLSPFVKGSKDIALAANIENTRFSRLLKGEFVHLYPSEVYGISKSLDIKPSQLFNYLYGDGERPKIEI</sequence>
<dbReference type="AlphaFoldDB" id="A0A9X2CPW5"/>
<proteinExistence type="predicted"/>
<keyword evidence="2" id="KW-1185">Reference proteome</keyword>
<dbReference type="Proteomes" id="UP001139521">
    <property type="component" value="Unassembled WGS sequence"/>
</dbReference>
<organism evidence="1 2">
    <name type="scientific">Zunongwangia pacifica</name>
    <dbReference type="NCBI Taxonomy" id="2911062"/>
    <lineage>
        <taxon>Bacteria</taxon>
        <taxon>Pseudomonadati</taxon>
        <taxon>Bacteroidota</taxon>
        <taxon>Flavobacteriia</taxon>
        <taxon>Flavobacteriales</taxon>
        <taxon>Flavobacteriaceae</taxon>
        <taxon>Zunongwangia</taxon>
    </lineage>
</organism>
<protein>
    <recommendedName>
        <fullName evidence="3">HTH cro/C1-type domain-containing protein</fullName>
    </recommendedName>
</protein>
<reference evidence="1" key="1">
    <citation type="submission" date="2022-01" db="EMBL/GenBank/DDBJ databases">
        <title>Genome sequencing of Zunongwangia sp. M21534 genome.</title>
        <authorList>
            <person name="Chen Y."/>
            <person name="Dong C."/>
            <person name="Shao Z."/>
        </authorList>
    </citation>
    <scope>NUCLEOTIDE SEQUENCE</scope>
    <source>
        <strain evidence="1">MCCC M21534</strain>
    </source>
</reference>
<comment type="caution">
    <text evidence="1">The sequence shown here is derived from an EMBL/GenBank/DDBJ whole genome shotgun (WGS) entry which is preliminary data.</text>
</comment>
<gene>
    <name evidence="1" type="ORF">L1967_20415</name>
</gene>
<dbReference type="RefSeq" id="WP_249603354.1">
    <property type="nucleotide sequence ID" value="NZ_JAKHSK010000049.1"/>
</dbReference>
<dbReference type="EMBL" id="JAKHSK010000049">
    <property type="protein sequence ID" value="MCL6220664.1"/>
    <property type="molecule type" value="Genomic_DNA"/>
</dbReference>
<accession>A0A9X2CPW5</accession>
<evidence type="ECO:0000313" key="1">
    <source>
        <dbReference type="EMBL" id="MCL6220664.1"/>
    </source>
</evidence>
<evidence type="ECO:0008006" key="3">
    <source>
        <dbReference type="Google" id="ProtNLM"/>
    </source>
</evidence>